<keyword evidence="2" id="KW-0645">Protease</keyword>
<proteinExistence type="inferred from homology"/>
<dbReference type="AlphaFoldDB" id="A0A1R2BKJ6"/>
<dbReference type="CDD" id="cd05471">
    <property type="entry name" value="pepsin_like"/>
    <property type="match status" value="1"/>
</dbReference>
<dbReference type="EMBL" id="MPUH01000591">
    <property type="protein sequence ID" value="OMJ77145.1"/>
    <property type="molecule type" value="Genomic_DNA"/>
</dbReference>
<name>A0A1R2BKJ6_9CILI</name>
<organism evidence="7 8">
    <name type="scientific">Stentor coeruleus</name>
    <dbReference type="NCBI Taxonomy" id="5963"/>
    <lineage>
        <taxon>Eukaryota</taxon>
        <taxon>Sar</taxon>
        <taxon>Alveolata</taxon>
        <taxon>Ciliophora</taxon>
        <taxon>Postciliodesmatophora</taxon>
        <taxon>Heterotrichea</taxon>
        <taxon>Heterotrichida</taxon>
        <taxon>Stentoridae</taxon>
        <taxon>Stentor</taxon>
    </lineage>
</organism>
<dbReference type="Pfam" id="PF00026">
    <property type="entry name" value="Asp"/>
    <property type="match status" value="1"/>
</dbReference>
<evidence type="ECO:0000256" key="3">
    <source>
        <dbReference type="ARBA" id="ARBA00022750"/>
    </source>
</evidence>
<evidence type="ECO:0000313" key="7">
    <source>
        <dbReference type="EMBL" id="OMJ77145.1"/>
    </source>
</evidence>
<dbReference type="GO" id="GO:0006508">
    <property type="term" value="P:proteolysis"/>
    <property type="evidence" value="ECO:0007669"/>
    <property type="project" value="UniProtKB-KW"/>
</dbReference>
<dbReference type="SUPFAM" id="SSF50630">
    <property type="entry name" value="Acid proteases"/>
    <property type="match status" value="1"/>
</dbReference>
<reference evidence="7 8" key="1">
    <citation type="submission" date="2016-11" db="EMBL/GenBank/DDBJ databases">
        <title>The macronuclear genome of Stentor coeruleus: a giant cell with tiny introns.</title>
        <authorList>
            <person name="Slabodnick M."/>
            <person name="Ruby J.G."/>
            <person name="Reiff S.B."/>
            <person name="Swart E.C."/>
            <person name="Gosai S."/>
            <person name="Prabakaran S."/>
            <person name="Witkowska E."/>
            <person name="Larue G.E."/>
            <person name="Fisher S."/>
            <person name="Freeman R.M."/>
            <person name="Gunawardena J."/>
            <person name="Chu W."/>
            <person name="Stover N.A."/>
            <person name="Gregory B.D."/>
            <person name="Nowacki M."/>
            <person name="Derisi J."/>
            <person name="Roy S.W."/>
            <person name="Marshall W.F."/>
            <person name="Sood P."/>
        </authorList>
    </citation>
    <scope>NUCLEOTIDE SEQUENCE [LARGE SCALE GENOMIC DNA]</scope>
    <source>
        <strain evidence="7">WM001</strain>
    </source>
</reference>
<evidence type="ECO:0000313" key="8">
    <source>
        <dbReference type="Proteomes" id="UP000187209"/>
    </source>
</evidence>
<dbReference type="OrthoDB" id="771136at2759"/>
<evidence type="ECO:0000256" key="2">
    <source>
        <dbReference type="ARBA" id="ARBA00022670"/>
    </source>
</evidence>
<dbReference type="GO" id="GO:0004190">
    <property type="term" value="F:aspartic-type endopeptidase activity"/>
    <property type="evidence" value="ECO:0007669"/>
    <property type="project" value="UniProtKB-KW"/>
</dbReference>
<dbReference type="InterPro" id="IPR001461">
    <property type="entry name" value="Aspartic_peptidase_A1"/>
</dbReference>
<sequence length="384" mass="43393">MLFISLLSIFFTSSNLTPVSSIKTTPSFNSVSYPLTFDHGLYKLKSYLGNPYQEFNMIFLLDYTQIFVQAINCKSSYTFPHQYNIKKSLTAHNTSLSSTGSPLSCYFYGFTISDFFTFQAQSIILSTRTNFTVANSDYGCTKYDADGTIGFGPQITYGTIPIIKHMKNAEEIDSAVLAIYLTNETDENVYPASALQVGGFNLSYYSSDSSQLFYMPANANSYNWGLKFTTFSIGPFLEFNASVVLSSTIEYMKGDLNQISDILTSFFFDDYDCYSDLDHFHIYCFEHESKKLPNITFSYGNSSIVLSDEQMWSCKNKNCTLKIDFNIAGEWIVGQVMMRNYFTLINYDNNSIGFAPAKEAKKKSHSSSMILISISLVYLLELIV</sequence>
<evidence type="ECO:0000256" key="4">
    <source>
        <dbReference type="ARBA" id="ARBA00022801"/>
    </source>
</evidence>
<keyword evidence="3" id="KW-0064">Aspartyl protease</keyword>
<comment type="caution">
    <text evidence="7">The sequence shown here is derived from an EMBL/GenBank/DDBJ whole genome shotgun (WGS) entry which is preliminary data.</text>
</comment>
<dbReference type="PANTHER" id="PTHR47966">
    <property type="entry name" value="BETA-SITE APP-CLEAVING ENZYME, ISOFORM A-RELATED"/>
    <property type="match status" value="1"/>
</dbReference>
<dbReference type="InterPro" id="IPR033121">
    <property type="entry name" value="PEPTIDASE_A1"/>
</dbReference>
<dbReference type="PROSITE" id="PS51767">
    <property type="entry name" value="PEPTIDASE_A1"/>
    <property type="match status" value="1"/>
</dbReference>
<keyword evidence="8" id="KW-1185">Reference proteome</keyword>
<evidence type="ECO:0000259" key="6">
    <source>
        <dbReference type="PROSITE" id="PS51767"/>
    </source>
</evidence>
<gene>
    <name evidence="7" type="ORF">SteCoe_23327</name>
</gene>
<dbReference type="Gene3D" id="2.40.70.10">
    <property type="entry name" value="Acid Proteases"/>
    <property type="match status" value="2"/>
</dbReference>
<dbReference type="Proteomes" id="UP000187209">
    <property type="component" value="Unassembled WGS sequence"/>
</dbReference>
<dbReference type="PANTHER" id="PTHR47966:SF51">
    <property type="entry name" value="BETA-SITE APP-CLEAVING ENZYME, ISOFORM A-RELATED"/>
    <property type="match status" value="1"/>
</dbReference>
<keyword evidence="4" id="KW-0378">Hydrolase</keyword>
<feature type="signal peptide" evidence="5">
    <location>
        <begin position="1"/>
        <end position="21"/>
    </location>
</feature>
<dbReference type="InterPro" id="IPR021109">
    <property type="entry name" value="Peptidase_aspartic_dom_sf"/>
</dbReference>
<feature type="domain" description="Peptidase A1" evidence="6">
    <location>
        <begin position="42"/>
        <end position="355"/>
    </location>
</feature>
<dbReference type="InterPro" id="IPR034164">
    <property type="entry name" value="Pepsin-like_dom"/>
</dbReference>
<dbReference type="PRINTS" id="PR00792">
    <property type="entry name" value="PEPSIN"/>
</dbReference>
<accession>A0A1R2BKJ6</accession>
<keyword evidence="5" id="KW-0732">Signal</keyword>
<feature type="chain" id="PRO_5012706573" description="Peptidase A1 domain-containing protein" evidence="5">
    <location>
        <begin position="22"/>
        <end position="384"/>
    </location>
</feature>
<evidence type="ECO:0000256" key="1">
    <source>
        <dbReference type="ARBA" id="ARBA00007447"/>
    </source>
</evidence>
<comment type="similarity">
    <text evidence="1">Belongs to the peptidase A1 family.</text>
</comment>
<protein>
    <recommendedName>
        <fullName evidence="6">Peptidase A1 domain-containing protein</fullName>
    </recommendedName>
</protein>
<evidence type="ECO:0000256" key="5">
    <source>
        <dbReference type="SAM" id="SignalP"/>
    </source>
</evidence>